<protein>
    <submittedName>
        <fullName evidence="1">45735_t:CDS:1</fullName>
    </submittedName>
</protein>
<organism evidence="1 2">
    <name type="scientific">Gigaspora margarita</name>
    <dbReference type="NCBI Taxonomy" id="4874"/>
    <lineage>
        <taxon>Eukaryota</taxon>
        <taxon>Fungi</taxon>
        <taxon>Fungi incertae sedis</taxon>
        <taxon>Mucoromycota</taxon>
        <taxon>Glomeromycotina</taxon>
        <taxon>Glomeromycetes</taxon>
        <taxon>Diversisporales</taxon>
        <taxon>Gigasporaceae</taxon>
        <taxon>Gigaspora</taxon>
    </lineage>
</organism>
<keyword evidence="2" id="KW-1185">Reference proteome</keyword>
<dbReference type="Proteomes" id="UP000789901">
    <property type="component" value="Unassembled WGS sequence"/>
</dbReference>
<sequence>MNKFLKQSNIHINKLPIDNSFKPNSQIFVSIHKEEVLTYSNNQVIISTNNEEQDESNESNKISISTAINKASCKMKHIAMKEYNEEILLNNSFQEGSSQLNIINHPSENYSILYDGDCTYTSRSLEQKFKMPSARFNTTVTIYPNKASHIVAYFSKNENPEQRLVKQCEKWWKENRKNISNTLAQIHARELAQSKKHKSIKKQKSFIQ</sequence>
<comment type="caution">
    <text evidence="1">The sequence shown here is derived from an EMBL/GenBank/DDBJ whole genome shotgun (WGS) entry which is preliminary data.</text>
</comment>
<accession>A0ABN7VQK0</accession>
<feature type="non-terminal residue" evidence="1">
    <location>
        <position position="208"/>
    </location>
</feature>
<reference evidence="1 2" key="1">
    <citation type="submission" date="2021-06" db="EMBL/GenBank/DDBJ databases">
        <authorList>
            <person name="Kallberg Y."/>
            <person name="Tangrot J."/>
            <person name="Rosling A."/>
        </authorList>
    </citation>
    <scope>NUCLEOTIDE SEQUENCE [LARGE SCALE GENOMIC DNA]</scope>
    <source>
        <strain evidence="1 2">120-4 pot B 10/14</strain>
    </source>
</reference>
<proteinExistence type="predicted"/>
<evidence type="ECO:0000313" key="2">
    <source>
        <dbReference type="Proteomes" id="UP000789901"/>
    </source>
</evidence>
<name>A0ABN7VQK0_GIGMA</name>
<evidence type="ECO:0000313" key="1">
    <source>
        <dbReference type="EMBL" id="CAG8792439.1"/>
    </source>
</evidence>
<gene>
    <name evidence="1" type="ORF">GMARGA_LOCUS21450</name>
</gene>
<dbReference type="EMBL" id="CAJVQB010019834">
    <property type="protein sequence ID" value="CAG8792439.1"/>
    <property type="molecule type" value="Genomic_DNA"/>
</dbReference>